<reference evidence="3" key="2">
    <citation type="submission" date="2020-05" db="UniProtKB">
        <authorList>
            <consortium name="EnsemblMetazoa"/>
        </authorList>
    </citation>
    <scope>IDENTIFICATION</scope>
</reference>
<evidence type="ECO:0000313" key="3">
    <source>
        <dbReference type="EnsemblMetazoa" id="ASIC003027-PA"/>
    </source>
</evidence>
<evidence type="ECO:0000256" key="1">
    <source>
        <dbReference type="SAM" id="MobiDB-lite"/>
    </source>
</evidence>
<organism evidence="2">
    <name type="scientific">Anopheles sinensis</name>
    <name type="common">Mosquito</name>
    <dbReference type="NCBI Taxonomy" id="74873"/>
    <lineage>
        <taxon>Eukaryota</taxon>
        <taxon>Metazoa</taxon>
        <taxon>Ecdysozoa</taxon>
        <taxon>Arthropoda</taxon>
        <taxon>Hexapoda</taxon>
        <taxon>Insecta</taxon>
        <taxon>Pterygota</taxon>
        <taxon>Neoptera</taxon>
        <taxon>Endopterygota</taxon>
        <taxon>Diptera</taxon>
        <taxon>Nematocera</taxon>
        <taxon>Culicoidea</taxon>
        <taxon>Culicidae</taxon>
        <taxon>Anophelinae</taxon>
        <taxon>Anopheles</taxon>
    </lineage>
</organism>
<feature type="region of interest" description="Disordered" evidence="1">
    <location>
        <begin position="1"/>
        <end position="104"/>
    </location>
</feature>
<dbReference type="AlphaFoldDB" id="A0A084VDI5"/>
<keyword evidence="4" id="KW-1185">Reference proteome</keyword>
<evidence type="ECO:0000313" key="4">
    <source>
        <dbReference type="Proteomes" id="UP000030765"/>
    </source>
</evidence>
<dbReference type="Proteomes" id="UP000030765">
    <property type="component" value="Unassembled WGS sequence"/>
</dbReference>
<dbReference type="EnsemblMetazoa" id="ASIC003027-RA">
    <property type="protein sequence ID" value="ASIC003027-PA"/>
    <property type="gene ID" value="ASIC003027"/>
</dbReference>
<feature type="compositionally biased region" description="Polar residues" evidence="1">
    <location>
        <begin position="39"/>
        <end position="58"/>
    </location>
</feature>
<name>A0A084VDI5_ANOSI</name>
<feature type="compositionally biased region" description="Low complexity" evidence="1">
    <location>
        <begin position="86"/>
        <end position="96"/>
    </location>
</feature>
<accession>A0A084VDI5</accession>
<dbReference type="VEuPathDB" id="VectorBase:ASIC003027"/>
<sequence length="257" mass="28403">MNKDAPVQGASSLAWGNDISPTMSPTVGRDGVRDASSRPGPSNATATLLPLQESNAGSVTVRDANPASSGPQPPNTVPVCITDNKSSSTSTVSDATADARADDETSVARIEERRRKMVRDLAMLDLEMADARKAMEEKGSAAEMSIAEELLNATDGFSAPVDRFDATRLNHPEMLVASTGNPPPGYNRRWTREPEYREWFQTMEVYDCPWNRKGQRHYPGSTTELFCATTILRAKLHNTIVHTCKYRYQKHLKKYVR</sequence>
<gene>
    <name evidence="2" type="ORF">ZHAS_00003027</name>
</gene>
<dbReference type="EMBL" id="KE524665">
    <property type="protein sequence ID" value="KFB36029.1"/>
    <property type="molecule type" value="Genomic_DNA"/>
</dbReference>
<reference evidence="2 4" key="1">
    <citation type="journal article" date="2014" name="BMC Genomics">
        <title>Genome sequence of Anopheles sinensis provides insight into genetics basis of mosquito competence for malaria parasites.</title>
        <authorList>
            <person name="Zhou D."/>
            <person name="Zhang D."/>
            <person name="Ding G."/>
            <person name="Shi L."/>
            <person name="Hou Q."/>
            <person name="Ye Y."/>
            <person name="Xu Y."/>
            <person name="Zhou H."/>
            <person name="Xiong C."/>
            <person name="Li S."/>
            <person name="Yu J."/>
            <person name="Hong S."/>
            <person name="Yu X."/>
            <person name="Zou P."/>
            <person name="Chen C."/>
            <person name="Chang X."/>
            <person name="Wang W."/>
            <person name="Lv Y."/>
            <person name="Sun Y."/>
            <person name="Ma L."/>
            <person name="Shen B."/>
            <person name="Zhu C."/>
        </authorList>
    </citation>
    <scope>NUCLEOTIDE SEQUENCE [LARGE SCALE GENOMIC DNA]</scope>
</reference>
<dbReference type="EMBL" id="ATLV01011355">
    <property type="status" value="NOT_ANNOTATED_CDS"/>
    <property type="molecule type" value="Genomic_DNA"/>
</dbReference>
<protein>
    <submittedName>
        <fullName evidence="2 3">Uncharacterized protein</fullName>
    </submittedName>
</protein>
<dbReference type="EMBL" id="ATLV01011356">
    <property type="status" value="NOT_ANNOTATED_CDS"/>
    <property type="molecule type" value="Genomic_DNA"/>
</dbReference>
<evidence type="ECO:0000313" key="2">
    <source>
        <dbReference type="EMBL" id="KFB36029.1"/>
    </source>
</evidence>
<dbReference type="VEuPathDB" id="VectorBase:ASIS017445"/>
<proteinExistence type="predicted"/>